<dbReference type="GO" id="GO:0004361">
    <property type="term" value="F:glutaryl-CoA dehydrogenase activity"/>
    <property type="evidence" value="ECO:0007669"/>
    <property type="project" value="TreeGrafter"/>
</dbReference>
<comment type="cofactor">
    <cofactor evidence="1">
        <name>FAD</name>
        <dbReference type="ChEBI" id="CHEBI:57692"/>
    </cofactor>
</comment>
<dbReference type="PANTHER" id="PTHR42807">
    <property type="entry name" value="GLUTARYL-COA DEHYDROGENASE, MITOCHONDRIAL"/>
    <property type="match status" value="1"/>
</dbReference>
<dbReference type="PANTHER" id="PTHR42807:SF1">
    <property type="entry name" value="GLUTARYL-COA DEHYDROGENASE, MITOCHONDRIAL"/>
    <property type="match status" value="1"/>
</dbReference>
<gene>
    <name evidence="10" type="ORF">TCNE_LOCUS19862</name>
</gene>
<keyword evidence="5" id="KW-0809">Transit peptide</keyword>
<proteinExistence type="predicted"/>
<dbReference type="GO" id="GO:0046949">
    <property type="term" value="P:fatty-acyl-CoA biosynthetic process"/>
    <property type="evidence" value="ECO:0007669"/>
    <property type="project" value="TreeGrafter"/>
</dbReference>
<reference evidence="10 11" key="2">
    <citation type="submission" date="2018-11" db="EMBL/GenBank/DDBJ databases">
        <authorList>
            <consortium name="Pathogen Informatics"/>
        </authorList>
    </citation>
    <scope>NUCLEOTIDE SEQUENCE [LARGE SCALE GENOMIC DNA]</scope>
</reference>
<evidence type="ECO:0000256" key="5">
    <source>
        <dbReference type="ARBA" id="ARBA00022946"/>
    </source>
</evidence>
<comment type="subcellular location">
    <subcellularLocation>
        <location evidence="2">Mitochondrion</location>
    </subcellularLocation>
</comment>
<evidence type="ECO:0000313" key="12">
    <source>
        <dbReference type="WBParaSite" id="TCNE_0001986601-mRNA-1"/>
    </source>
</evidence>
<dbReference type="Gene3D" id="2.40.110.10">
    <property type="entry name" value="Butyryl-CoA Dehydrogenase, subunit A, domain 2"/>
    <property type="match status" value="1"/>
</dbReference>
<evidence type="ECO:0000256" key="7">
    <source>
        <dbReference type="ARBA" id="ARBA00023128"/>
    </source>
</evidence>
<evidence type="ECO:0000313" key="10">
    <source>
        <dbReference type="EMBL" id="VDM51183.1"/>
    </source>
</evidence>
<evidence type="ECO:0000256" key="3">
    <source>
        <dbReference type="ARBA" id="ARBA00022630"/>
    </source>
</evidence>
<accession>A0A183VGJ2</accession>
<dbReference type="SUPFAM" id="SSF56645">
    <property type="entry name" value="Acyl-CoA dehydrogenase NM domain-like"/>
    <property type="match status" value="1"/>
</dbReference>
<feature type="region of interest" description="Disordered" evidence="8">
    <location>
        <begin position="1"/>
        <end position="22"/>
    </location>
</feature>
<dbReference type="InterPro" id="IPR009100">
    <property type="entry name" value="AcylCoA_DH/oxidase_NM_dom_sf"/>
</dbReference>
<evidence type="ECO:0000313" key="11">
    <source>
        <dbReference type="Proteomes" id="UP000050794"/>
    </source>
</evidence>
<feature type="domain" description="Acyl-CoA oxidase/dehydrogenase middle" evidence="9">
    <location>
        <begin position="4"/>
        <end position="99"/>
    </location>
</feature>
<keyword evidence="11" id="KW-1185">Reference proteome</keyword>
<sequence length="121" mass="13339">MIGCFGLTEPNHGSNPAGMETKARRDANAKVYKLSGTKSWISNSPVADVMIVWARSDRHNNEIMGFILERGMPGLTTPKIEGKLSLRTSITGQIAMDEVPVPEENLLAAIKVWTFITYGKY</sequence>
<dbReference type="InterPro" id="IPR006091">
    <property type="entry name" value="Acyl-CoA_Oxase/DH_mid-dom"/>
</dbReference>
<name>A0A183VGJ2_TOXCA</name>
<dbReference type="EMBL" id="UYWY01027628">
    <property type="protein sequence ID" value="VDM51183.1"/>
    <property type="molecule type" value="Genomic_DNA"/>
</dbReference>
<evidence type="ECO:0000256" key="1">
    <source>
        <dbReference type="ARBA" id="ARBA00001974"/>
    </source>
</evidence>
<keyword evidence="3" id="KW-0285">Flavoprotein</keyword>
<dbReference type="AlphaFoldDB" id="A0A183VGJ2"/>
<dbReference type="Pfam" id="PF02770">
    <property type="entry name" value="Acyl-CoA_dh_M"/>
    <property type="match status" value="1"/>
</dbReference>
<evidence type="ECO:0000256" key="2">
    <source>
        <dbReference type="ARBA" id="ARBA00004173"/>
    </source>
</evidence>
<dbReference type="GO" id="GO:0000062">
    <property type="term" value="F:fatty-acyl-CoA binding"/>
    <property type="evidence" value="ECO:0007669"/>
    <property type="project" value="TreeGrafter"/>
</dbReference>
<keyword evidence="6" id="KW-0560">Oxidoreductase</keyword>
<dbReference type="GO" id="GO:0033539">
    <property type="term" value="P:fatty acid beta-oxidation using acyl-CoA dehydrogenase"/>
    <property type="evidence" value="ECO:0007669"/>
    <property type="project" value="TreeGrafter"/>
</dbReference>
<evidence type="ECO:0000259" key="9">
    <source>
        <dbReference type="Pfam" id="PF02770"/>
    </source>
</evidence>
<dbReference type="Proteomes" id="UP000050794">
    <property type="component" value="Unassembled WGS sequence"/>
</dbReference>
<dbReference type="GO" id="GO:0050660">
    <property type="term" value="F:flavin adenine dinucleotide binding"/>
    <property type="evidence" value="ECO:0007669"/>
    <property type="project" value="TreeGrafter"/>
</dbReference>
<evidence type="ECO:0000256" key="4">
    <source>
        <dbReference type="ARBA" id="ARBA00022827"/>
    </source>
</evidence>
<evidence type="ECO:0000256" key="6">
    <source>
        <dbReference type="ARBA" id="ARBA00023002"/>
    </source>
</evidence>
<keyword evidence="7" id="KW-0496">Mitochondrion</keyword>
<dbReference type="FunFam" id="2.40.110.10:FF:000008">
    <property type="entry name" value="Glutaryl-CoA dehydrogenase, mitochondrial"/>
    <property type="match status" value="1"/>
</dbReference>
<protein>
    <submittedName>
        <fullName evidence="12">Acyl-CoA_dh_M domain-containing protein</fullName>
    </submittedName>
</protein>
<dbReference type="InterPro" id="IPR046373">
    <property type="entry name" value="Acyl-CoA_Oxase/DH_mid-dom_sf"/>
</dbReference>
<organism evidence="11 12">
    <name type="scientific">Toxocara canis</name>
    <name type="common">Canine roundworm</name>
    <dbReference type="NCBI Taxonomy" id="6265"/>
    <lineage>
        <taxon>Eukaryota</taxon>
        <taxon>Metazoa</taxon>
        <taxon>Ecdysozoa</taxon>
        <taxon>Nematoda</taxon>
        <taxon>Chromadorea</taxon>
        <taxon>Rhabditida</taxon>
        <taxon>Spirurina</taxon>
        <taxon>Ascaridomorpha</taxon>
        <taxon>Ascaridoidea</taxon>
        <taxon>Toxocaridae</taxon>
        <taxon>Toxocara</taxon>
    </lineage>
</organism>
<dbReference type="InterPro" id="IPR052033">
    <property type="entry name" value="Glutaryl-CoA_DH_mitochondrial"/>
</dbReference>
<keyword evidence="4" id="KW-0274">FAD</keyword>
<reference evidence="12" key="1">
    <citation type="submission" date="2016-06" db="UniProtKB">
        <authorList>
            <consortium name="WormBaseParasite"/>
        </authorList>
    </citation>
    <scope>IDENTIFICATION</scope>
</reference>
<evidence type="ECO:0000256" key="8">
    <source>
        <dbReference type="SAM" id="MobiDB-lite"/>
    </source>
</evidence>
<dbReference type="GO" id="GO:0005743">
    <property type="term" value="C:mitochondrial inner membrane"/>
    <property type="evidence" value="ECO:0007669"/>
    <property type="project" value="TreeGrafter"/>
</dbReference>
<dbReference type="WBParaSite" id="TCNE_0001986601-mRNA-1">
    <property type="protein sequence ID" value="TCNE_0001986601-mRNA-1"/>
    <property type="gene ID" value="TCNE_0001986601"/>
</dbReference>